<keyword evidence="2" id="KW-1185">Reference proteome</keyword>
<dbReference type="Proteomes" id="UP000198736">
    <property type="component" value="Unassembled WGS sequence"/>
</dbReference>
<organism evidence="1 2">
    <name type="scientific">Candidatus Nitrospira nitrificans</name>
    <dbReference type="NCBI Taxonomy" id="1742973"/>
    <lineage>
        <taxon>Bacteria</taxon>
        <taxon>Pseudomonadati</taxon>
        <taxon>Nitrospirota</taxon>
        <taxon>Nitrospiria</taxon>
        <taxon>Nitrospirales</taxon>
        <taxon>Nitrospiraceae</taxon>
        <taxon>Nitrospira</taxon>
    </lineage>
</organism>
<accession>A0A0S4LIN1</accession>
<dbReference type="OrthoDB" id="9800022at2"/>
<gene>
    <name evidence="1" type="ORF">COMA2_240014</name>
</gene>
<sequence>MDQPTFIFSQDQGKWRGYLQGYPDYSAQGESFEDLQFKLRQLYRDLIVGKPSNVRKIA</sequence>
<name>A0A0S4LIN1_9BACT</name>
<protein>
    <submittedName>
        <fullName evidence="1">Uncharacterized protein</fullName>
    </submittedName>
</protein>
<evidence type="ECO:0000313" key="1">
    <source>
        <dbReference type="EMBL" id="CUS36525.1"/>
    </source>
</evidence>
<dbReference type="EMBL" id="CZPZ01000017">
    <property type="protein sequence ID" value="CUS36525.1"/>
    <property type="molecule type" value="Genomic_DNA"/>
</dbReference>
<dbReference type="RefSeq" id="WP_139077301.1">
    <property type="nucleotide sequence ID" value="NZ_CZPZ01000017.1"/>
</dbReference>
<evidence type="ECO:0000313" key="2">
    <source>
        <dbReference type="Proteomes" id="UP000198736"/>
    </source>
</evidence>
<dbReference type="SUPFAM" id="SSF143100">
    <property type="entry name" value="TTHA1013/TTHA0281-like"/>
    <property type="match status" value="1"/>
</dbReference>
<reference evidence="2" key="1">
    <citation type="submission" date="2015-10" db="EMBL/GenBank/DDBJ databases">
        <authorList>
            <person name="Luecker S."/>
            <person name="Luecker S."/>
        </authorList>
    </citation>
    <scope>NUCLEOTIDE SEQUENCE [LARGE SCALE GENOMIC DNA]</scope>
</reference>
<dbReference type="InterPro" id="IPR035069">
    <property type="entry name" value="TTHA1013/TTHA0281-like"/>
</dbReference>
<dbReference type="AlphaFoldDB" id="A0A0S4LIN1"/>
<proteinExistence type="predicted"/>